<evidence type="ECO:0000256" key="1">
    <source>
        <dbReference type="SAM" id="MobiDB-lite"/>
    </source>
</evidence>
<feature type="region of interest" description="Disordered" evidence="1">
    <location>
        <begin position="106"/>
        <end position="127"/>
    </location>
</feature>
<gene>
    <name evidence="2" type="primary">A04g501840.1_BraROA</name>
    <name evidence="2" type="ORF">IGI04_014707</name>
</gene>
<name>A0ABQ7MNM4_BRACM</name>
<organism evidence="2 3">
    <name type="scientific">Brassica rapa subsp. trilocularis</name>
    <dbReference type="NCBI Taxonomy" id="1813537"/>
    <lineage>
        <taxon>Eukaryota</taxon>
        <taxon>Viridiplantae</taxon>
        <taxon>Streptophyta</taxon>
        <taxon>Embryophyta</taxon>
        <taxon>Tracheophyta</taxon>
        <taxon>Spermatophyta</taxon>
        <taxon>Magnoliopsida</taxon>
        <taxon>eudicotyledons</taxon>
        <taxon>Gunneridae</taxon>
        <taxon>Pentapetalae</taxon>
        <taxon>rosids</taxon>
        <taxon>malvids</taxon>
        <taxon>Brassicales</taxon>
        <taxon>Brassicaceae</taxon>
        <taxon>Brassiceae</taxon>
        <taxon>Brassica</taxon>
    </lineage>
</organism>
<evidence type="ECO:0000313" key="3">
    <source>
        <dbReference type="Proteomes" id="UP000823674"/>
    </source>
</evidence>
<dbReference type="EMBL" id="JADBGQ010000004">
    <property type="protein sequence ID" value="KAG5400100.1"/>
    <property type="molecule type" value="Genomic_DNA"/>
</dbReference>
<accession>A0ABQ7MNM4</accession>
<evidence type="ECO:0000313" key="2">
    <source>
        <dbReference type="EMBL" id="KAG5400100.1"/>
    </source>
</evidence>
<sequence length="430" mass="49572">MVATLILVRDERGDLHDQEGHLRNVAGDDFWQVVKQEKLQEGDFEVETRHSHPPSPVYVKIDRHSDTSVDRHQETVIGRQPPVPIDRRAPLTYRVQMPKRDFAHLNTLRPKPKPSDNPPETIRIPSDDAADPMEVDRVPMERTLRKRKEKVTSCRRINDLGIIAACHCGAKYEIEYSASIKTHTTTSIDSAHQKSTEISYYPSIDTGVDRVREGDYSIGSWADDYHHESYAVETEILEPIADELHEVIRPSIEEKPPSSIDIRPKPKSTGPRWLRKSNRWTCTASIQSRIADILQMANGADNLFMQQRTVPAHQQRFAKEFYDTAGSIDNRFKKKYRHPTQPSIDKILLEENDEYRVYRDDQGCARDVDGHIINVSKEDIRKLMEKASRDEHNYICLLEHASSFTQTKLVPEIYTKDEINEMFYGVFGAQ</sequence>
<comment type="caution">
    <text evidence="2">The sequence shown here is derived from an EMBL/GenBank/DDBJ whole genome shotgun (WGS) entry which is preliminary data.</text>
</comment>
<proteinExistence type="predicted"/>
<dbReference type="Proteomes" id="UP000823674">
    <property type="component" value="Chromosome A04"/>
</dbReference>
<keyword evidence="3" id="KW-1185">Reference proteome</keyword>
<feature type="region of interest" description="Disordered" evidence="1">
    <location>
        <begin position="255"/>
        <end position="274"/>
    </location>
</feature>
<protein>
    <submittedName>
        <fullName evidence="2">Uncharacterized protein</fullName>
    </submittedName>
</protein>
<reference evidence="2 3" key="1">
    <citation type="submission" date="2021-03" db="EMBL/GenBank/DDBJ databases">
        <authorList>
            <person name="King G.J."/>
            <person name="Bancroft I."/>
            <person name="Baten A."/>
            <person name="Bloomfield J."/>
            <person name="Borpatragohain P."/>
            <person name="He Z."/>
            <person name="Irish N."/>
            <person name="Irwin J."/>
            <person name="Liu K."/>
            <person name="Mauleon R.P."/>
            <person name="Moore J."/>
            <person name="Morris R."/>
            <person name="Ostergaard L."/>
            <person name="Wang B."/>
            <person name="Wells R."/>
        </authorList>
    </citation>
    <scope>NUCLEOTIDE SEQUENCE [LARGE SCALE GENOMIC DNA]</scope>
    <source>
        <strain evidence="2">R-o-18</strain>
        <tissue evidence="2">Leaf</tissue>
    </source>
</reference>